<gene>
    <name evidence="2" type="primary">p10</name>
</gene>
<dbReference type="GeneID" id="3882113"/>
<accession>Q2Q471</accession>
<keyword evidence="1" id="KW-1133">Transmembrane helix</keyword>
<protein>
    <submittedName>
        <fullName evidence="2">P10</fullName>
    </submittedName>
</protein>
<keyword evidence="1" id="KW-0812">Transmembrane</keyword>
<name>Q2Q471_9TOMB</name>
<dbReference type="Proteomes" id="UP000204344">
    <property type="component" value="Segment"/>
</dbReference>
<feature type="transmembrane region" description="Helical" evidence="1">
    <location>
        <begin position="47"/>
        <end position="67"/>
    </location>
</feature>
<reference evidence="2 3" key="1">
    <citation type="journal article" date="2006" name="Phytopathology">
        <title>Biological and molecular characterization of a novel carmovirus isolated from angelonia.</title>
        <authorList>
            <person name="Adkins S."/>
            <person name="Hammond J."/>
            <person name="Gera A."/>
            <person name="Maroon-Lango C.J."/>
            <person name="Sobolev I."/>
            <person name="Harness A."/>
            <person name="Zeidan M."/>
            <person name="Spiegal S."/>
        </authorList>
    </citation>
    <scope>NUCLEOTIDE SEQUENCE [LARGE SCALE GENOMIC DNA]</scope>
    <source>
        <strain evidence="2">Florida</strain>
    </source>
</reference>
<keyword evidence="3" id="KW-1185">Reference proteome</keyword>
<dbReference type="KEGG" id="vg:3882113"/>
<proteinExistence type="predicted"/>
<evidence type="ECO:0000313" key="2">
    <source>
        <dbReference type="EMBL" id="ABB29871.1"/>
    </source>
</evidence>
<organism evidence="2 3">
    <name type="scientific">Angelonia flower break virus</name>
    <dbReference type="NCBI Taxonomy" id="352882"/>
    <lineage>
        <taxon>Viruses</taxon>
        <taxon>Riboviria</taxon>
        <taxon>Orthornavirae</taxon>
        <taxon>Kitrinoviricota</taxon>
        <taxon>Tolucaviricetes</taxon>
        <taxon>Tolivirales</taxon>
        <taxon>Tombusviridae</taxon>
        <taxon>Procedovirinae</taxon>
        <taxon>Alphacarmovirus</taxon>
        <taxon>Alphacarmovirus angeloniae</taxon>
    </lineage>
</organism>
<evidence type="ECO:0000256" key="1">
    <source>
        <dbReference type="SAM" id="Phobius"/>
    </source>
</evidence>
<evidence type="ECO:0000313" key="3">
    <source>
        <dbReference type="Proteomes" id="UP000204344"/>
    </source>
</evidence>
<dbReference type="EMBL" id="DQ219415">
    <property type="protein sequence ID" value="ABB29871.1"/>
    <property type="molecule type" value="Genomic_RNA"/>
</dbReference>
<keyword evidence="1" id="KW-0472">Membrane</keyword>
<sequence length="88" mass="9705">MLSANLNLTVLSGVIGLLLLTRSTLNLPSIYDLVPFSLPRLVKLDQIIAFAFLGLLLNLLNCSQTVISHRYSNDNSKTQYVTISTPSR</sequence>
<dbReference type="RefSeq" id="YP_459963.1">
    <property type="nucleotide sequence ID" value="NC_007733.2"/>
</dbReference>